<evidence type="ECO:0000313" key="4">
    <source>
        <dbReference type="Proteomes" id="UP000256690"/>
    </source>
</evidence>
<feature type="compositionally biased region" description="Low complexity" evidence="1">
    <location>
        <begin position="421"/>
        <end position="431"/>
    </location>
</feature>
<dbReference type="Pfam" id="PF24616">
    <property type="entry name" value="DUF7624"/>
    <property type="match status" value="1"/>
</dbReference>
<dbReference type="RefSeq" id="XP_026598814.1">
    <property type="nucleotide sequence ID" value="XM_026752796.1"/>
</dbReference>
<dbReference type="AlphaFoldDB" id="A0A3D8QHH8"/>
<feature type="region of interest" description="Disordered" evidence="1">
    <location>
        <begin position="93"/>
        <end position="131"/>
    </location>
</feature>
<feature type="compositionally biased region" description="Basic and acidic residues" evidence="1">
    <location>
        <begin position="116"/>
        <end position="131"/>
    </location>
</feature>
<proteinExistence type="predicted"/>
<accession>A0A3D8QHH8</accession>
<keyword evidence="4" id="KW-1185">Reference proteome</keyword>
<sequence>MYVLKMSVEQRLPAAGLLDNSHPSLLISAADGESETRLRDDTRPQSTNRLTTQIANPSPRSDDEPKSVIHAPVGFTEFEVNPVEDDGNLEAEKERDANKFSNSPISPPPLTTSIEPAKDWSERATPRAQTRQDFDDFDSATIDLEGESQIFWSDIPESLGNLVASEITALQAALVECWSLCNTLATLSSIHRQRASSVLGDDAWKSCWRLCQQLYAGQVDVHPTLDLCRDFCQTLFEARTRDNEISDSVLRVSFELNNHLYNTHDRNLPDAFRERTLDFYITLCHRLMKQRSRAPETDSLLSACWSLAEMLFSIRQSKKEGRSLDEELLGSAVQACWELCDIFREGWTQRSLRNSDRGTPRPSQATFAAAEQTQHHDMPLFQRNPETPTTIFEDVGTTSPAEGPVQNIYVLGQRRNMASHAHWPSSASSISGRTQSSERTSSTNTVITLSNDSSLNALKVLAVKAALNNGFQRKGAQGLSSFVKSLSSDAFGTAPWQISLLKHYKALVAYEPAFQAIGPPARASAMDIARATKLMANSGQHLWLYDLYRLVFGFHLEEGLNRESIILQT</sequence>
<evidence type="ECO:0000256" key="1">
    <source>
        <dbReference type="SAM" id="MobiDB-lite"/>
    </source>
</evidence>
<evidence type="ECO:0000259" key="2">
    <source>
        <dbReference type="Pfam" id="PF24616"/>
    </source>
</evidence>
<comment type="caution">
    <text evidence="3">The sequence shown here is derived from an EMBL/GenBank/DDBJ whole genome shotgun (WGS) entry which is preliminary data.</text>
</comment>
<feature type="region of interest" description="Disordered" evidence="1">
    <location>
        <begin position="421"/>
        <end position="444"/>
    </location>
</feature>
<name>A0A3D8QHH8_9EURO</name>
<feature type="region of interest" description="Disordered" evidence="1">
    <location>
        <begin position="29"/>
        <end position="67"/>
    </location>
</feature>
<protein>
    <recommendedName>
        <fullName evidence="2">DUF7624 domain-containing protein</fullName>
    </recommendedName>
</protein>
<gene>
    <name evidence="3" type="ORF">DSM5745_10780</name>
</gene>
<feature type="compositionally biased region" description="Polar residues" evidence="1">
    <location>
        <begin position="44"/>
        <end position="59"/>
    </location>
</feature>
<feature type="compositionally biased region" description="Polar residues" evidence="1">
    <location>
        <begin position="432"/>
        <end position="444"/>
    </location>
</feature>
<feature type="compositionally biased region" description="Basic and acidic residues" evidence="1">
    <location>
        <begin position="34"/>
        <end position="43"/>
    </location>
</feature>
<dbReference type="GeneID" id="38121150"/>
<organism evidence="3 4">
    <name type="scientific">Aspergillus mulundensis</name>
    <dbReference type="NCBI Taxonomy" id="1810919"/>
    <lineage>
        <taxon>Eukaryota</taxon>
        <taxon>Fungi</taxon>
        <taxon>Dikarya</taxon>
        <taxon>Ascomycota</taxon>
        <taxon>Pezizomycotina</taxon>
        <taxon>Eurotiomycetes</taxon>
        <taxon>Eurotiomycetidae</taxon>
        <taxon>Eurotiales</taxon>
        <taxon>Aspergillaceae</taxon>
        <taxon>Aspergillus</taxon>
        <taxon>Aspergillus subgen. Nidulantes</taxon>
    </lineage>
</organism>
<dbReference type="InterPro" id="IPR056041">
    <property type="entry name" value="DUF7624"/>
</dbReference>
<feature type="domain" description="DUF7624" evidence="2">
    <location>
        <begin position="445"/>
        <end position="568"/>
    </location>
</feature>
<dbReference type="OrthoDB" id="5230484at2759"/>
<dbReference type="STRING" id="1810919.A0A3D8QHH8"/>
<dbReference type="EMBL" id="PVWQ01000017">
    <property type="protein sequence ID" value="RDW61282.1"/>
    <property type="molecule type" value="Genomic_DNA"/>
</dbReference>
<evidence type="ECO:0000313" key="3">
    <source>
        <dbReference type="EMBL" id="RDW61282.1"/>
    </source>
</evidence>
<reference evidence="3 4" key="1">
    <citation type="journal article" date="2018" name="IMA Fungus">
        <title>IMA Genome-F 9: Draft genome sequence of Annulohypoxylon stygium, Aspergillus mulundensis, Berkeleyomyces basicola (syn. Thielaviopsis basicola), Ceratocystis smalleyi, two Cercospora beticola strains, Coleophoma cylindrospora, Fusarium fracticaudum, Phialophora cf. hyalina, and Morchella septimelata.</title>
        <authorList>
            <person name="Wingfield B.D."/>
            <person name="Bills G.F."/>
            <person name="Dong Y."/>
            <person name="Huang W."/>
            <person name="Nel W.J."/>
            <person name="Swalarsk-Parry B.S."/>
            <person name="Vaghefi N."/>
            <person name="Wilken P.M."/>
            <person name="An Z."/>
            <person name="de Beer Z.W."/>
            <person name="De Vos L."/>
            <person name="Chen L."/>
            <person name="Duong T.A."/>
            <person name="Gao Y."/>
            <person name="Hammerbacher A."/>
            <person name="Kikkert J.R."/>
            <person name="Li Y."/>
            <person name="Li H."/>
            <person name="Li K."/>
            <person name="Li Q."/>
            <person name="Liu X."/>
            <person name="Ma X."/>
            <person name="Naidoo K."/>
            <person name="Pethybridge S.J."/>
            <person name="Sun J."/>
            <person name="Steenkamp E.T."/>
            <person name="van der Nest M.A."/>
            <person name="van Wyk S."/>
            <person name="Wingfield M.J."/>
            <person name="Xiong C."/>
            <person name="Yue Q."/>
            <person name="Zhang X."/>
        </authorList>
    </citation>
    <scope>NUCLEOTIDE SEQUENCE [LARGE SCALE GENOMIC DNA]</scope>
    <source>
        <strain evidence="3 4">DSM 5745</strain>
    </source>
</reference>
<dbReference type="Proteomes" id="UP000256690">
    <property type="component" value="Unassembled WGS sequence"/>
</dbReference>